<proteinExistence type="predicted"/>
<dbReference type="Proteomes" id="UP000310158">
    <property type="component" value="Unassembled WGS sequence"/>
</dbReference>
<organism evidence="2 3">
    <name type="scientific">Bondarzewia mesenterica</name>
    <dbReference type="NCBI Taxonomy" id="1095465"/>
    <lineage>
        <taxon>Eukaryota</taxon>
        <taxon>Fungi</taxon>
        <taxon>Dikarya</taxon>
        <taxon>Basidiomycota</taxon>
        <taxon>Agaricomycotina</taxon>
        <taxon>Agaricomycetes</taxon>
        <taxon>Russulales</taxon>
        <taxon>Bondarzewiaceae</taxon>
        <taxon>Bondarzewia</taxon>
    </lineage>
</organism>
<comment type="caution">
    <text evidence="2">The sequence shown here is derived from an EMBL/GenBank/DDBJ whole genome shotgun (WGS) entry which is preliminary data.</text>
</comment>
<name>A0A4S4LNW4_9AGAM</name>
<evidence type="ECO:0000313" key="2">
    <source>
        <dbReference type="EMBL" id="THH13208.1"/>
    </source>
</evidence>
<feature type="compositionally biased region" description="Polar residues" evidence="1">
    <location>
        <begin position="40"/>
        <end position="50"/>
    </location>
</feature>
<protein>
    <submittedName>
        <fullName evidence="2">Uncharacterized protein</fullName>
    </submittedName>
</protein>
<sequence>MSETTRTSTAWHRLWYHQARKATVHPRNDAPDASFDASGASPSHGTNSADIPSAAPSDRGRQSLPDYKAIDSRIP</sequence>
<keyword evidence="3" id="KW-1185">Reference proteome</keyword>
<dbReference type="EMBL" id="SGPL01000377">
    <property type="protein sequence ID" value="THH13208.1"/>
    <property type="molecule type" value="Genomic_DNA"/>
</dbReference>
<feature type="region of interest" description="Disordered" evidence="1">
    <location>
        <begin position="22"/>
        <end position="75"/>
    </location>
</feature>
<dbReference type="AlphaFoldDB" id="A0A4S4LNW4"/>
<accession>A0A4S4LNW4</accession>
<evidence type="ECO:0000256" key="1">
    <source>
        <dbReference type="SAM" id="MobiDB-lite"/>
    </source>
</evidence>
<gene>
    <name evidence="2" type="ORF">EW146_g6984</name>
</gene>
<evidence type="ECO:0000313" key="3">
    <source>
        <dbReference type="Proteomes" id="UP000310158"/>
    </source>
</evidence>
<reference evidence="2 3" key="1">
    <citation type="submission" date="2019-02" db="EMBL/GenBank/DDBJ databases">
        <title>Genome sequencing of the rare red list fungi Bondarzewia mesenterica.</title>
        <authorList>
            <person name="Buettner E."/>
            <person name="Kellner H."/>
        </authorList>
    </citation>
    <scope>NUCLEOTIDE SEQUENCE [LARGE SCALE GENOMIC DNA]</scope>
    <source>
        <strain evidence="2 3">DSM 108281</strain>
    </source>
</reference>